<reference evidence="2 3" key="1">
    <citation type="journal article" date="2023" name="J. Hered.">
        <title>Chromosome-level genome of the wood stork (Mycteria americana) provides insight into avian chromosome evolution.</title>
        <authorList>
            <person name="Flamio R. Jr."/>
            <person name="Ramstad K.M."/>
        </authorList>
    </citation>
    <scope>NUCLEOTIDE SEQUENCE [LARGE SCALE GENOMIC DNA]</scope>
    <source>
        <strain evidence="2">JAX WOST 10</strain>
    </source>
</reference>
<evidence type="ECO:0000313" key="2">
    <source>
        <dbReference type="EMBL" id="KAK4815982.1"/>
    </source>
</evidence>
<dbReference type="EMBL" id="JAUNZN010000009">
    <property type="protein sequence ID" value="KAK4815982.1"/>
    <property type="molecule type" value="Genomic_DNA"/>
</dbReference>
<sequence>MQPTEEKAQEGLICMYKYLMGGMKIREPDSCQWYPLTGKEAMDTQTEIQEKLSKHEKTLFYCCVAVVVDAAATRDGVRKVKADLELLQGAGDVKENKKGFHKHINSKRKTRENMGPLLNGAGELVTKTRKRPSKNWLQESQAPETTGKVWNKEDLAFIEEDQIGEH</sequence>
<accession>A0AAN7MY50</accession>
<evidence type="ECO:0000313" key="3">
    <source>
        <dbReference type="Proteomes" id="UP001333110"/>
    </source>
</evidence>
<evidence type="ECO:0000256" key="1">
    <source>
        <dbReference type="SAM" id="MobiDB-lite"/>
    </source>
</evidence>
<keyword evidence="3" id="KW-1185">Reference proteome</keyword>
<feature type="region of interest" description="Disordered" evidence="1">
    <location>
        <begin position="129"/>
        <end position="149"/>
    </location>
</feature>
<feature type="compositionally biased region" description="Polar residues" evidence="1">
    <location>
        <begin position="135"/>
        <end position="144"/>
    </location>
</feature>
<dbReference type="AlphaFoldDB" id="A0AAN7MY50"/>
<comment type="caution">
    <text evidence="2">The sequence shown here is derived from an EMBL/GenBank/DDBJ whole genome shotgun (WGS) entry which is preliminary data.</text>
</comment>
<proteinExistence type="predicted"/>
<name>A0AAN7MY50_MYCAM</name>
<dbReference type="Proteomes" id="UP001333110">
    <property type="component" value="Unassembled WGS sequence"/>
</dbReference>
<organism evidence="2 3">
    <name type="scientific">Mycteria americana</name>
    <name type="common">Wood stork</name>
    <dbReference type="NCBI Taxonomy" id="33587"/>
    <lineage>
        <taxon>Eukaryota</taxon>
        <taxon>Metazoa</taxon>
        <taxon>Chordata</taxon>
        <taxon>Craniata</taxon>
        <taxon>Vertebrata</taxon>
        <taxon>Euteleostomi</taxon>
        <taxon>Archelosauria</taxon>
        <taxon>Archosauria</taxon>
        <taxon>Dinosauria</taxon>
        <taxon>Saurischia</taxon>
        <taxon>Theropoda</taxon>
        <taxon>Coelurosauria</taxon>
        <taxon>Aves</taxon>
        <taxon>Neognathae</taxon>
        <taxon>Neoaves</taxon>
        <taxon>Aequornithes</taxon>
        <taxon>Ciconiiformes</taxon>
        <taxon>Ciconiidae</taxon>
        <taxon>Mycteria</taxon>
    </lineage>
</organism>
<gene>
    <name evidence="2" type="ORF">QYF61_010850</name>
</gene>
<protein>
    <submittedName>
        <fullName evidence="2">Uncharacterized protein</fullName>
    </submittedName>
</protein>